<dbReference type="GO" id="GO:0006355">
    <property type="term" value="P:regulation of DNA-templated transcription"/>
    <property type="evidence" value="ECO:0007669"/>
    <property type="project" value="UniProtKB-ARBA"/>
</dbReference>
<comment type="caution">
    <text evidence="5">The sequence shown here is derived from an EMBL/GenBank/DDBJ whole genome shotgun (WGS) entry which is preliminary data.</text>
</comment>
<evidence type="ECO:0000256" key="2">
    <source>
        <dbReference type="ARBA" id="ARBA00023125"/>
    </source>
</evidence>
<organism evidence="5 6">
    <name type="scientific">Leucothrix pacifica</name>
    <dbReference type="NCBI Taxonomy" id="1247513"/>
    <lineage>
        <taxon>Bacteria</taxon>
        <taxon>Pseudomonadati</taxon>
        <taxon>Pseudomonadota</taxon>
        <taxon>Gammaproteobacteria</taxon>
        <taxon>Thiotrichales</taxon>
        <taxon>Thiotrichaceae</taxon>
        <taxon>Leucothrix</taxon>
    </lineage>
</organism>
<reference evidence="5 6" key="1">
    <citation type="submission" date="2018-05" db="EMBL/GenBank/DDBJ databases">
        <title>Leucothrix arctica sp. nov., isolated from Arctic seawater.</title>
        <authorList>
            <person name="Choi A."/>
            <person name="Baek K."/>
        </authorList>
    </citation>
    <scope>NUCLEOTIDE SEQUENCE [LARGE SCALE GENOMIC DNA]</scope>
    <source>
        <strain evidence="5 6">JCM 18388</strain>
    </source>
</reference>
<evidence type="ECO:0000313" key="6">
    <source>
        <dbReference type="Proteomes" id="UP000245539"/>
    </source>
</evidence>
<dbReference type="PANTHER" id="PTHR30154:SF34">
    <property type="entry name" value="TRANSCRIPTIONAL REGULATOR AZLB"/>
    <property type="match status" value="1"/>
</dbReference>
<gene>
    <name evidence="5" type="ORF">DKW60_10510</name>
</gene>
<dbReference type="RefSeq" id="WP_109837614.1">
    <property type="nucleotide sequence ID" value="NZ_QGKM01000026.1"/>
</dbReference>
<dbReference type="GO" id="GO:0005829">
    <property type="term" value="C:cytosol"/>
    <property type="evidence" value="ECO:0007669"/>
    <property type="project" value="TreeGrafter"/>
</dbReference>
<dbReference type="PROSITE" id="PS50956">
    <property type="entry name" value="HTH_ASNC_2"/>
    <property type="match status" value="1"/>
</dbReference>
<dbReference type="SMART" id="SM00344">
    <property type="entry name" value="HTH_ASNC"/>
    <property type="match status" value="1"/>
</dbReference>
<dbReference type="Gene3D" id="1.10.10.10">
    <property type="entry name" value="Winged helix-like DNA-binding domain superfamily/Winged helix DNA-binding domain"/>
    <property type="match status" value="1"/>
</dbReference>
<keyword evidence="3" id="KW-0804">Transcription</keyword>
<sequence length="150" mass="17142">MDKIDRAILDELQQNARIRITELAERVNLSPTPCARRVAALEESGIIEQYATILDQQKLGLPVSVFISVELKDQTAASIDAFEAHINDFEEIMEGYLMTGSRDFLLRVVTADLQTYDKFLHDKLTVVPQVQSIRSRFAIRQLIRRSRLPL</sequence>
<dbReference type="FunFam" id="1.10.10.10:FF:000186">
    <property type="entry name" value="AsnC family transcriptional regulator"/>
    <property type="match status" value="1"/>
</dbReference>
<evidence type="ECO:0000313" key="5">
    <source>
        <dbReference type="EMBL" id="PWQ97385.1"/>
    </source>
</evidence>
<dbReference type="AlphaFoldDB" id="A0A317CFR2"/>
<keyword evidence="2" id="KW-0238">DNA-binding</keyword>
<dbReference type="SUPFAM" id="SSF54909">
    <property type="entry name" value="Dimeric alpha+beta barrel"/>
    <property type="match status" value="1"/>
</dbReference>
<dbReference type="InterPro" id="IPR019887">
    <property type="entry name" value="Tscrpt_reg_AsnC/Lrp_C"/>
</dbReference>
<evidence type="ECO:0000256" key="1">
    <source>
        <dbReference type="ARBA" id="ARBA00023015"/>
    </source>
</evidence>
<dbReference type="Gene3D" id="3.30.70.920">
    <property type="match status" value="1"/>
</dbReference>
<keyword evidence="6" id="KW-1185">Reference proteome</keyword>
<dbReference type="SUPFAM" id="SSF46785">
    <property type="entry name" value="Winged helix' DNA-binding domain"/>
    <property type="match status" value="1"/>
</dbReference>
<feature type="domain" description="HTH asnC-type" evidence="4">
    <location>
        <begin position="1"/>
        <end position="62"/>
    </location>
</feature>
<dbReference type="InterPro" id="IPR000485">
    <property type="entry name" value="AsnC-type_HTH_dom"/>
</dbReference>
<proteinExistence type="predicted"/>
<dbReference type="EMBL" id="QGKM01000026">
    <property type="protein sequence ID" value="PWQ97385.1"/>
    <property type="molecule type" value="Genomic_DNA"/>
</dbReference>
<dbReference type="CDD" id="cd00090">
    <property type="entry name" value="HTH_ARSR"/>
    <property type="match status" value="1"/>
</dbReference>
<dbReference type="InterPro" id="IPR036390">
    <property type="entry name" value="WH_DNA-bd_sf"/>
</dbReference>
<dbReference type="PRINTS" id="PR00033">
    <property type="entry name" value="HTHASNC"/>
</dbReference>
<dbReference type="Pfam" id="PF01037">
    <property type="entry name" value="AsnC_trans_reg"/>
    <property type="match status" value="1"/>
</dbReference>
<name>A0A317CFR2_9GAMM</name>
<dbReference type="GO" id="GO:0043565">
    <property type="term" value="F:sequence-specific DNA binding"/>
    <property type="evidence" value="ECO:0007669"/>
    <property type="project" value="InterPro"/>
</dbReference>
<accession>A0A317CFR2</accession>
<dbReference type="Proteomes" id="UP000245539">
    <property type="component" value="Unassembled WGS sequence"/>
</dbReference>
<dbReference type="InterPro" id="IPR019888">
    <property type="entry name" value="Tscrpt_reg_AsnC-like"/>
</dbReference>
<dbReference type="OrthoDB" id="8590699at2"/>
<dbReference type="InterPro" id="IPR011991">
    <property type="entry name" value="ArsR-like_HTH"/>
</dbReference>
<keyword evidence="1" id="KW-0805">Transcription regulation</keyword>
<protein>
    <submittedName>
        <fullName evidence="5">AsnC family transcriptional regulator</fullName>
    </submittedName>
</protein>
<evidence type="ECO:0000256" key="3">
    <source>
        <dbReference type="ARBA" id="ARBA00023163"/>
    </source>
</evidence>
<dbReference type="Pfam" id="PF13412">
    <property type="entry name" value="HTH_24"/>
    <property type="match status" value="1"/>
</dbReference>
<dbReference type="InterPro" id="IPR036388">
    <property type="entry name" value="WH-like_DNA-bd_sf"/>
</dbReference>
<evidence type="ECO:0000259" key="4">
    <source>
        <dbReference type="PROSITE" id="PS50956"/>
    </source>
</evidence>
<dbReference type="InterPro" id="IPR011008">
    <property type="entry name" value="Dimeric_a/b-barrel"/>
</dbReference>
<dbReference type="PANTHER" id="PTHR30154">
    <property type="entry name" value="LEUCINE-RESPONSIVE REGULATORY PROTEIN"/>
    <property type="match status" value="1"/>
</dbReference>
<dbReference type="GO" id="GO:0043200">
    <property type="term" value="P:response to amino acid"/>
    <property type="evidence" value="ECO:0007669"/>
    <property type="project" value="TreeGrafter"/>
</dbReference>